<proteinExistence type="predicted"/>
<dbReference type="Proteomes" id="UP001153050">
    <property type="component" value="Unassembled WGS sequence"/>
</dbReference>
<gene>
    <name evidence="1" type="ORF">MES5069_270204</name>
</gene>
<keyword evidence="2" id="KW-1185">Reference proteome</keyword>
<evidence type="ECO:0000313" key="1">
    <source>
        <dbReference type="EMBL" id="CAH2401017.1"/>
    </source>
</evidence>
<dbReference type="EMBL" id="CAKXZT010000121">
    <property type="protein sequence ID" value="CAH2401017.1"/>
    <property type="molecule type" value="Genomic_DNA"/>
</dbReference>
<name>A0ABM9DWC2_9HYPH</name>
<organism evidence="1 2">
    <name type="scientific">Mesorhizobium escarrei</name>
    <dbReference type="NCBI Taxonomy" id="666018"/>
    <lineage>
        <taxon>Bacteria</taxon>
        <taxon>Pseudomonadati</taxon>
        <taxon>Pseudomonadota</taxon>
        <taxon>Alphaproteobacteria</taxon>
        <taxon>Hyphomicrobiales</taxon>
        <taxon>Phyllobacteriaceae</taxon>
        <taxon>Mesorhizobium</taxon>
    </lineage>
</organism>
<reference evidence="1 2" key="1">
    <citation type="submission" date="2022-03" db="EMBL/GenBank/DDBJ databases">
        <authorList>
            <person name="Brunel B."/>
        </authorList>
    </citation>
    <scope>NUCLEOTIDE SEQUENCE [LARGE SCALE GENOMIC DNA]</scope>
    <source>
        <strain evidence="1">STM5069sample</strain>
    </source>
</reference>
<accession>A0ABM9DWC2</accession>
<sequence>MSQRVSREERPYPSLCKFLMSRDYKYIMQCYHKSMMLCSYKFFLSDKRTFFVLTICNL</sequence>
<comment type="caution">
    <text evidence="1">The sequence shown here is derived from an EMBL/GenBank/DDBJ whole genome shotgun (WGS) entry which is preliminary data.</text>
</comment>
<protein>
    <submittedName>
        <fullName evidence="1">Uncharacterized protein</fullName>
    </submittedName>
</protein>
<evidence type="ECO:0000313" key="2">
    <source>
        <dbReference type="Proteomes" id="UP001153050"/>
    </source>
</evidence>